<dbReference type="RefSeq" id="WP_109325503.1">
    <property type="nucleotide sequence ID" value="NZ_CP029353.1"/>
</dbReference>
<accession>A0A2S2CND2</accession>
<dbReference type="OrthoDB" id="9813122at2"/>
<evidence type="ECO:0000256" key="2">
    <source>
        <dbReference type="SAM" id="MobiDB-lite"/>
    </source>
</evidence>
<dbReference type="NCBIfam" id="TIGR00180">
    <property type="entry name" value="parB_part"/>
    <property type="match status" value="1"/>
</dbReference>
<dbReference type="SUPFAM" id="SSF109709">
    <property type="entry name" value="KorB DNA-binding domain-like"/>
    <property type="match status" value="1"/>
</dbReference>
<dbReference type="InterPro" id="IPR050336">
    <property type="entry name" value="Chromosome_partition/occlusion"/>
</dbReference>
<dbReference type="Gene3D" id="1.10.10.2830">
    <property type="match status" value="1"/>
</dbReference>
<dbReference type="SMART" id="SM00470">
    <property type="entry name" value="ParB"/>
    <property type="match status" value="1"/>
</dbReference>
<protein>
    <submittedName>
        <fullName evidence="4">Fis family transcriptional regulator</fullName>
    </submittedName>
</protein>
<dbReference type="Pfam" id="PF17762">
    <property type="entry name" value="HTH_ParB"/>
    <property type="match status" value="1"/>
</dbReference>
<dbReference type="Proteomes" id="UP000245629">
    <property type="component" value="Chromosome 2"/>
</dbReference>
<dbReference type="SUPFAM" id="SSF110849">
    <property type="entry name" value="ParB/Sulfiredoxin"/>
    <property type="match status" value="1"/>
</dbReference>
<keyword evidence="5" id="KW-1185">Reference proteome</keyword>
<dbReference type="GO" id="GO:0003677">
    <property type="term" value="F:DNA binding"/>
    <property type="evidence" value="ECO:0007669"/>
    <property type="project" value="InterPro"/>
</dbReference>
<dbReference type="Gene3D" id="3.90.1530.30">
    <property type="match status" value="1"/>
</dbReference>
<gene>
    <name evidence="4" type="ORF">DEW08_06470</name>
</gene>
<dbReference type="InterPro" id="IPR004437">
    <property type="entry name" value="ParB/RepB/Spo0J"/>
</dbReference>
<organism evidence="4 5">
    <name type="scientific">Azospirillum thermophilum</name>
    <dbReference type="NCBI Taxonomy" id="2202148"/>
    <lineage>
        <taxon>Bacteria</taxon>
        <taxon>Pseudomonadati</taxon>
        <taxon>Pseudomonadota</taxon>
        <taxon>Alphaproteobacteria</taxon>
        <taxon>Rhodospirillales</taxon>
        <taxon>Azospirillaceae</taxon>
        <taxon>Azospirillum</taxon>
    </lineage>
</organism>
<dbReference type="KEGG" id="azz:DEW08_06470"/>
<sequence length="593" mass="64953">MSTQQVPLSQLLPPTSNPRKRIDPAGIEGLASSIRTDGVLQNLVVRCLKGDRFRVVTGERRYRALKLLESRGEIGADYRVPVEVRHGLKPADARRIALVENVQREDLDAIDEADGFAALLQKGATLDDVAAQTGLSTTTVKRRLALAGLCAEAKQAVREGSIGLGIAEALTLGTHEQQRRILADIEDGIWFDADDVRARLIEEKPSVAMAVFPLERYSGTVTADLFAEAEATYFDDAEQFHALQRQAVEEMAAERAKTAAFVDVFDTHGVPWWHYRAARDGESGGVVINLTPAGRVEVRERLVRHEVQRAVAAETRESPLTVRRERSEYPSWLVRHMAAHKTLAVQTLLVAARRTAKRVAVVLLMRGVDGHHGRVSVEAHPALALFAGEDGRPRSHDAVEAAAAYFERLLGLEPAGDDEPTYGPRSRGAWERLVGDPKDGADLYERVKRLSDEDLDGLHLLLTILAFGQGDLDAIDRGDSLFNRVARDLGADMRDWWRPDETFLGGRTRDQLSAIAVESGAAATLGRLSDYKKAGLVAALAKHFERSAAVPDGAPDWQVKGRDWLPDAMRFGAEPDTEGDTTPDRAPPALAAE</sequence>
<feature type="region of interest" description="Disordered" evidence="2">
    <location>
        <begin position="1"/>
        <end position="24"/>
    </location>
</feature>
<dbReference type="EMBL" id="CP029353">
    <property type="protein sequence ID" value="AWK85949.1"/>
    <property type="molecule type" value="Genomic_DNA"/>
</dbReference>
<dbReference type="AlphaFoldDB" id="A0A2S2CND2"/>
<proteinExistence type="inferred from homology"/>
<dbReference type="InterPro" id="IPR036086">
    <property type="entry name" value="ParB/Sulfiredoxin_sf"/>
</dbReference>
<evidence type="ECO:0000256" key="1">
    <source>
        <dbReference type="ARBA" id="ARBA00006295"/>
    </source>
</evidence>
<evidence type="ECO:0000313" key="5">
    <source>
        <dbReference type="Proteomes" id="UP000245629"/>
    </source>
</evidence>
<name>A0A2S2CND2_9PROT</name>
<dbReference type="CDD" id="cd16406">
    <property type="entry name" value="ParB_N_like"/>
    <property type="match status" value="1"/>
</dbReference>
<evidence type="ECO:0000313" key="4">
    <source>
        <dbReference type="EMBL" id="AWK85949.1"/>
    </source>
</evidence>
<dbReference type="PANTHER" id="PTHR33375">
    <property type="entry name" value="CHROMOSOME-PARTITIONING PROTEIN PARB-RELATED"/>
    <property type="match status" value="1"/>
</dbReference>
<feature type="region of interest" description="Disordered" evidence="2">
    <location>
        <begin position="568"/>
        <end position="593"/>
    </location>
</feature>
<dbReference type="InterPro" id="IPR003115">
    <property type="entry name" value="ParB_N"/>
</dbReference>
<comment type="similarity">
    <text evidence="1">Belongs to the ParB family.</text>
</comment>
<dbReference type="Pfam" id="PF02195">
    <property type="entry name" value="ParB_N"/>
    <property type="match status" value="1"/>
</dbReference>
<dbReference type="GO" id="GO:0007059">
    <property type="term" value="P:chromosome segregation"/>
    <property type="evidence" value="ECO:0007669"/>
    <property type="project" value="TreeGrafter"/>
</dbReference>
<dbReference type="PANTHER" id="PTHR33375:SF7">
    <property type="entry name" value="CHROMOSOME 2-PARTITIONING PROTEIN PARB-RELATED"/>
    <property type="match status" value="1"/>
</dbReference>
<evidence type="ECO:0000259" key="3">
    <source>
        <dbReference type="SMART" id="SM00470"/>
    </source>
</evidence>
<dbReference type="GO" id="GO:0005694">
    <property type="term" value="C:chromosome"/>
    <property type="evidence" value="ECO:0007669"/>
    <property type="project" value="TreeGrafter"/>
</dbReference>
<feature type="domain" description="ParB-like N-terminal" evidence="3">
    <location>
        <begin position="4"/>
        <end position="102"/>
    </location>
</feature>
<feature type="compositionally biased region" description="Polar residues" evidence="2">
    <location>
        <begin position="1"/>
        <end position="14"/>
    </location>
</feature>
<reference evidence="5" key="1">
    <citation type="submission" date="2018-05" db="EMBL/GenBank/DDBJ databases">
        <title>Azospirillum thermophila sp. nov., a novel isolated from hot spring.</title>
        <authorList>
            <person name="Zhao Z."/>
        </authorList>
    </citation>
    <scope>NUCLEOTIDE SEQUENCE [LARGE SCALE GENOMIC DNA]</scope>
    <source>
        <strain evidence="5">CFH 70021</strain>
    </source>
</reference>
<dbReference type="InterPro" id="IPR041468">
    <property type="entry name" value="HTH_ParB/Spo0J"/>
</dbReference>